<gene>
    <name evidence="3" type="ORF">DID88_010074</name>
</gene>
<dbReference type="Pfam" id="PF22893">
    <property type="entry name" value="ULD_2"/>
    <property type="match status" value="1"/>
</dbReference>
<evidence type="ECO:0000259" key="2">
    <source>
        <dbReference type="Pfam" id="PF22893"/>
    </source>
</evidence>
<evidence type="ECO:0000256" key="1">
    <source>
        <dbReference type="SAM" id="MobiDB-lite"/>
    </source>
</evidence>
<dbReference type="AlphaFoldDB" id="A0A395IN35"/>
<dbReference type="EMBL" id="QKRW01000035">
    <property type="protein sequence ID" value="RAL60978.1"/>
    <property type="molecule type" value="Genomic_DNA"/>
</dbReference>
<feature type="compositionally biased region" description="Pro residues" evidence="1">
    <location>
        <begin position="113"/>
        <end position="138"/>
    </location>
</feature>
<dbReference type="Proteomes" id="UP000249056">
    <property type="component" value="Unassembled WGS sequence"/>
</dbReference>
<dbReference type="InterPro" id="IPR054464">
    <property type="entry name" value="ULD_fung"/>
</dbReference>
<comment type="caution">
    <text evidence="3">The sequence shown here is derived from an EMBL/GenBank/DDBJ whole genome shotgun (WGS) entry which is preliminary data.</text>
</comment>
<name>A0A395IN35_9HELO</name>
<protein>
    <recommendedName>
        <fullName evidence="2">Ubiquitin-like domain-containing protein</fullName>
    </recommendedName>
</protein>
<evidence type="ECO:0000313" key="3">
    <source>
        <dbReference type="EMBL" id="RAL60978.1"/>
    </source>
</evidence>
<proteinExistence type="predicted"/>
<keyword evidence="4" id="KW-1185">Reference proteome</keyword>
<dbReference type="OrthoDB" id="3045089at2759"/>
<accession>A0A395IN35</accession>
<feature type="domain" description="Ubiquitin-like" evidence="2">
    <location>
        <begin position="28"/>
        <end position="111"/>
    </location>
</feature>
<reference evidence="3 4" key="1">
    <citation type="submission" date="2018-06" db="EMBL/GenBank/DDBJ databases">
        <title>Genome Sequence of the Brown Rot Fungal Pathogen Monilinia fructigena.</title>
        <authorList>
            <person name="Landi L."/>
            <person name="De Miccolis Angelini R.M."/>
            <person name="Pollastro S."/>
            <person name="Abate D."/>
            <person name="Faretra F."/>
            <person name="Romanazzi G."/>
        </authorList>
    </citation>
    <scope>NUCLEOTIDE SEQUENCE [LARGE SCALE GENOMIC DNA]</scope>
    <source>
        <strain evidence="3 4">Mfrg269</strain>
    </source>
</reference>
<feature type="region of interest" description="Disordered" evidence="1">
    <location>
        <begin position="8"/>
        <end position="29"/>
    </location>
</feature>
<evidence type="ECO:0000313" key="4">
    <source>
        <dbReference type="Proteomes" id="UP000249056"/>
    </source>
</evidence>
<organism evidence="3 4">
    <name type="scientific">Monilinia fructigena</name>
    <dbReference type="NCBI Taxonomy" id="38457"/>
    <lineage>
        <taxon>Eukaryota</taxon>
        <taxon>Fungi</taxon>
        <taxon>Dikarya</taxon>
        <taxon>Ascomycota</taxon>
        <taxon>Pezizomycotina</taxon>
        <taxon>Leotiomycetes</taxon>
        <taxon>Helotiales</taxon>
        <taxon>Sclerotiniaceae</taxon>
        <taxon>Monilinia</taxon>
    </lineage>
</organism>
<sequence length="231" mass="25716">MRIAAAVACSNSAAAAPAPPPPPPPEEKKKPIKFKDAVGRKFSFPFELCATWPGMEELIKTSFPPCLMSLVLMYKMANYDLIGPMVNIILPQIWDTVIEPDWAITMHMWPIPEPQKPAPPTGPPGPPPMNPNVGPPQWRPTTPTSWCAPTTSWSQTTTTTTWELSVLLLLPRAIYVSGTWPKNCNGKAEKEDRECRRLRVDGRQKTHAIIKRSFKKVNFTTIFISCGPLNT</sequence>
<feature type="region of interest" description="Disordered" evidence="1">
    <location>
        <begin position="113"/>
        <end position="142"/>
    </location>
</feature>